<dbReference type="WBParaSite" id="Hba_16326">
    <property type="protein sequence ID" value="Hba_16326"/>
    <property type="gene ID" value="Hba_16326"/>
</dbReference>
<evidence type="ECO:0000313" key="1">
    <source>
        <dbReference type="Proteomes" id="UP000095283"/>
    </source>
</evidence>
<dbReference type="Proteomes" id="UP000095283">
    <property type="component" value="Unplaced"/>
</dbReference>
<keyword evidence="1" id="KW-1185">Reference proteome</keyword>
<evidence type="ECO:0000313" key="2">
    <source>
        <dbReference type="WBParaSite" id="Hba_16326"/>
    </source>
</evidence>
<dbReference type="AlphaFoldDB" id="A0A1I7XF18"/>
<sequence>MIKIYPHALFTPIAIDGMVHATRRQIPPNSRNHLRLLAEKMIRDKFYHH</sequence>
<organism evidence="1 2">
    <name type="scientific">Heterorhabditis bacteriophora</name>
    <name type="common">Entomopathogenic nematode worm</name>
    <dbReference type="NCBI Taxonomy" id="37862"/>
    <lineage>
        <taxon>Eukaryota</taxon>
        <taxon>Metazoa</taxon>
        <taxon>Ecdysozoa</taxon>
        <taxon>Nematoda</taxon>
        <taxon>Chromadorea</taxon>
        <taxon>Rhabditida</taxon>
        <taxon>Rhabditina</taxon>
        <taxon>Rhabditomorpha</taxon>
        <taxon>Strongyloidea</taxon>
        <taxon>Heterorhabditidae</taxon>
        <taxon>Heterorhabditis</taxon>
    </lineage>
</organism>
<accession>A0A1I7XF18</accession>
<protein>
    <submittedName>
        <fullName evidence="2">Transcriptional regulator</fullName>
    </submittedName>
</protein>
<proteinExistence type="predicted"/>
<name>A0A1I7XF18_HETBA</name>
<reference evidence="2" key="1">
    <citation type="submission" date="2016-11" db="UniProtKB">
        <authorList>
            <consortium name="WormBaseParasite"/>
        </authorList>
    </citation>
    <scope>IDENTIFICATION</scope>
</reference>